<reference evidence="4 5" key="1">
    <citation type="submission" date="2017-07" db="EMBL/GenBank/DDBJ databases">
        <title>Complete genome sequence of Actinoalloteichus hoggarensis DSM 45943, type strain of Actinoalloteichus hoggarensis.</title>
        <authorList>
            <person name="Ruckert C."/>
            <person name="Nouioui I."/>
            <person name="Willmese J."/>
            <person name="van Wezel G."/>
            <person name="Klenk H.-P."/>
            <person name="Kalinowski J."/>
            <person name="Zotchev S.B."/>
        </authorList>
    </citation>
    <scope>NUCLEOTIDE SEQUENCE [LARGE SCALE GENOMIC DNA]</scope>
    <source>
        <strain evidence="4 5">DSM 45943</strain>
    </source>
</reference>
<keyword evidence="4" id="KW-0503">Monooxygenase</keyword>
<keyword evidence="3" id="KW-0274">FAD</keyword>
<dbReference type="AlphaFoldDB" id="A0A221VZ03"/>
<dbReference type="PRINTS" id="PR00420">
    <property type="entry name" value="RNGMNOXGNASE"/>
</dbReference>
<accession>A0A221VZ03</accession>
<proteinExistence type="predicted"/>
<evidence type="ECO:0000256" key="1">
    <source>
        <dbReference type="ARBA" id="ARBA00001974"/>
    </source>
</evidence>
<dbReference type="Gene3D" id="3.40.30.120">
    <property type="match status" value="1"/>
</dbReference>
<dbReference type="Proteomes" id="UP000204221">
    <property type="component" value="Chromosome"/>
</dbReference>
<evidence type="ECO:0000256" key="3">
    <source>
        <dbReference type="ARBA" id="ARBA00022827"/>
    </source>
</evidence>
<evidence type="ECO:0000313" key="4">
    <source>
        <dbReference type="EMBL" id="ASO18773.1"/>
    </source>
</evidence>
<dbReference type="SUPFAM" id="SSF51905">
    <property type="entry name" value="FAD/NAD(P)-binding domain"/>
    <property type="match status" value="1"/>
</dbReference>
<sequence>MTIATTTPDRHPEREPAAADVRTDVLIVGAGPNGLLLACELAQAGVHPIVVERLAEPSDRPKANGLVGRVVQALDYRGLHERLSGHDRPPFRLPGFQFGALPLDLAAMTNHELFVLPVAQQRIEEVLADRAAELGVEIRRGHELIGLHQDAARVTTQVDGPAGRQEIAARFLVGADGGRSSVRRLCGIEFPGVTDSGFVQRSGQVVIHPPVALGETGDLEVDGVGRLRSATFTRTERGMFAYGMVQPGRYRVAVYESSPEPVPADTAMSIEELRDAVRRVLGGDVPMSEPADGAPSILERTTGANSRQAAHYRSGRVLLVGDAAHVHSSVGGPGLNLGMQDALNLGWKLAAEILGWAPTGLLDTYESERHPVGRRVVMHTRAQTALLAAGPNITALRELLGELLDDAANVRRIADLMAGADIRYDTGRGGPAHPLAGRWMPDLRLLRGGVPTRVAALLHGGRPVLLDLIGHPSTTAAAKEWDGRIQLIQARIGGGAPAADAAVDAAAVPARVMLIRPDGYVVWAANSVGPTTAAELRQALADWFGAPTRR</sequence>
<dbReference type="Gene3D" id="3.50.50.60">
    <property type="entry name" value="FAD/NAD(P)-binding domain"/>
    <property type="match status" value="2"/>
</dbReference>
<dbReference type="KEGG" id="ahg:AHOG_05600"/>
<dbReference type="PANTHER" id="PTHR43004">
    <property type="entry name" value="TRK SYSTEM POTASSIUM UPTAKE PROTEIN"/>
    <property type="match status" value="1"/>
</dbReference>
<protein>
    <submittedName>
        <fullName evidence="4">Pentachlorophenol 4-monooxygenase</fullName>
        <ecNumber evidence="4">1.14.13.50</ecNumber>
    </submittedName>
</protein>
<dbReference type="InterPro" id="IPR002938">
    <property type="entry name" value="FAD-bd"/>
</dbReference>
<dbReference type="GO" id="GO:0071949">
    <property type="term" value="F:FAD binding"/>
    <property type="evidence" value="ECO:0007669"/>
    <property type="project" value="InterPro"/>
</dbReference>
<comment type="cofactor">
    <cofactor evidence="1">
        <name>FAD</name>
        <dbReference type="ChEBI" id="CHEBI:57692"/>
    </cofactor>
</comment>
<keyword evidence="2" id="KW-0285">Flavoprotein</keyword>
<keyword evidence="5" id="KW-1185">Reference proteome</keyword>
<dbReference type="InterPro" id="IPR050641">
    <property type="entry name" value="RIFMO-like"/>
</dbReference>
<evidence type="ECO:0000256" key="2">
    <source>
        <dbReference type="ARBA" id="ARBA00022630"/>
    </source>
</evidence>
<dbReference type="OrthoDB" id="4141215at2"/>
<dbReference type="PANTHER" id="PTHR43004:SF19">
    <property type="entry name" value="BINDING MONOOXYGENASE, PUTATIVE (JCVI)-RELATED"/>
    <property type="match status" value="1"/>
</dbReference>
<gene>
    <name evidence="4" type="primary">pcpB1</name>
    <name evidence="4" type="ORF">AHOG_05600</name>
</gene>
<dbReference type="InterPro" id="IPR036188">
    <property type="entry name" value="FAD/NAD-bd_sf"/>
</dbReference>
<dbReference type="EC" id="1.14.13.50" evidence="4"/>
<evidence type="ECO:0000313" key="5">
    <source>
        <dbReference type="Proteomes" id="UP000204221"/>
    </source>
</evidence>
<organism evidence="4 5">
    <name type="scientific">Actinoalloteichus hoggarensis</name>
    <dbReference type="NCBI Taxonomy" id="1470176"/>
    <lineage>
        <taxon>Bacteria</taxon>
        <taxon>Bacillati</taxon>
        <taxon>Actinomycetota</taxon>
        <taxon>Actinomycetes</taxon>
        <taxon>Pseudonocardiales</taxon>
        <taxon>Pseudonocardiaceae</taxon>
        <taxon>Actinoalloteichus</taxon>
    </lineage>
</organism>
<dbReference type="RefSeq" id="WP_093940403.1">
    <property type="nucleotide sequence ID" value="NZ_CP022521.1"/>
</dbReference>
<dbReference type="Pfam" id="PF01494">
    <property type="entry name" value="FAD_binding_3"/>
    <property type="match status" value="1"/>
</dbReference>
<dbReference type="GO" id="GO:0018677">
    <property type="term" value="F:pentachlorophenol monooxygenase activity"/>
    <property type="evidence" value="ECO:0007669"/>
    <property type="project" value="UniProtKB-EC"/>
</dbReference>
<dbReference type="Pfam" id="PF21274">
    <property type="entry name" value="Rng_hyd_C"/>
    <property type="match status" value="1"/>
</dbReference>
<dbReference type="EMBL" id="CP022521">
    <property type="protein sequence ID" value="ASO18773.1"/>
    <property type="molecule type" value="Genomic_DNA"/>
</dbReference>
<name>A0A221VZ03_9PSEU</name>
<keyword evidence="4" id="KW-0560">Oxidoreductase</keyword>